<dbReference type="PANTHER" id="PTHR13696">
    <property type="entry name" value="P-LOOP CONTAINING NUCLEOSIDE TRIPHOSPHATE HYDROLASE"/>
    <property type="match status" value="1"/>
</dbReference>
<feature type="domain" description="AAA" evidence="1">
    <location>
        <begin position="5"/>
        <end position="49"/>
    </location>
</feature>
<feature type="non-terminal residue" evidence="2">
    <location>
        <position position="50"/>
    </location>
</feature>
<reference evidence="2" key="1">
    <citation type="submission" date="2020-08" db="EMBL/GenBank/DDBJ databases">
        <title>Genome public.</title>
        <authorList>
            <person name="Liu C."/>
            <person name="Sun Q."/>
        </authorList>
    </citation>
    <scope>NUCLEOTIDE SEQUENCE</scope>
    <source>
        <strain evidence="2">NSJ-51</strain>
    </source>
</reference>
<dbReference type="EMBL" id="JACOPP010000043">
    <property type="protein sequence ID" value="MBC5735173.1"/>
    <property type="molecule type" value="Genomic_DNA"/>
</dbReference>
<evidence type="ECO:0000259" key="1">
    <source>
        <dbReference type="Pfam" id="PF13614"/>
    </source>
</evidence>
<evidence type="ECO:0000313" key="2">
    <source>
        <dbReference type="EMBL" id="MBC5735173.1"/>
    </source>
</evidence>
<dbReference type="SUPFAM" id="SSF52540">
    <property type="entry name" value="P-loop containing nucleoside triphosphate hydrolases"/>
    <property type="match status" value="1"/>
</dbReference>
<organism evidence="2 3">
    <name type="scientific">Lawsonibacter hominis</name>
    <dbReference type="NCBI Taxonomy" id="2763053"/>
    <lineage>
        <taxon>Bacteria</taxon>
        <taxon>Bacillati</taxon>
        <taxon>Bacillota</taxon>
        <taxon>Clostridia</taxon>
        <taxon>Eubacteriales</taxon>
        <taxon>Oscillospiraceae</taxon>
        <taxon>Lawsonibacter</taxon>
    </lineage>
</organism>
<dbReference type="InterPro" id="IPR050678">
    <property type="entry name" value="DNA_Partitioning_ATPase"/>
</dbReference>
<dbReference type="CDD" id="cd02042">
    <property type="entry name" value="ParAB_family"/>
    <property type="match status" value="1"/>
</dbReference>
<dbReference type="RefSeq" id="WP_186908951.1">
    <property type="nucleotide sequence ID" value="NZ_JACOPP010000043.1"/>
</dbReference>
<keyword evidence="3" id="KW-1185">Reference proteome</keyword>
<sequence>MESGKIIVVANQKGGVAKTSTVRNLSYALAEMGKKVLVVDFDPQYNLTTS</sequence>
<protein>
    <submittedName>
        <fullName evidence="2">AAA family ATPase</fullName>
    </submittedName>
</protein>
<dbReference type="AlphaFoldDB" id="A0A8J6JFN0"/>
<dbReference type="PANTHER" id="PTHR13696:SF99">
    <property type="entry name" value="COBYRINIC ACID AC-DIAMIDE SYNTHASE"/>
    <property type="match status" value="1"/>
</dbReference>
<dbReference type="InterPro" id="IPR027417">
    <property type="entry name" value="P-loop_NTPase"/>
</dbReference>
<evidence type="ECO:0000313" key="3">
    <source>
        <dbReference type="Proteomes" id="UP000661435"/>
    </source>
</evidence>
<comment type="caution">
    <text evidence="2">The sequence shown here is derived from an EMBL/GenBank/DDBJ whole genome shotgun (WGS) entry which is preliminary data.</text>
</comment>
<dbReference type="InterPro" id="IPR025669">
    <property type="entry name" value="AAA_dom"/>
</dbReference>
<gene>
    <name evidence="2" type="ORF">H8S57_15825</name>
</gene>
<proteinExistence type="predicted"/>
<accession>A0A8J6JFN0</accession>
<dbReference type="Pfam" id="PF13614">
    <property type="entry name" value="AAA_31"/>
    <property type="match status" value="1"/>
</dbReference>
<name>A0A8J6JFN0_9FIRM</name>
<dbReference type="Gene3D" id="3.40.50.300">
    <property type="entry name" value="P-loop containing nucleotide triphosphate hydrolases"/>
    <property type="match status" value="1"/>
</dbReference>
<dbReference type="Proteomes" id="UP000661435">
    <property type="component" value="Unassembled WGS sequence"/>
</dbReference>